<keyword evidence="3" id="KW-0456">Lyase</keyword>
<dbReference type="InterPro" id="IPR001753">
    <property type="entry name" value="Enoyl-CoA_hydra/iso"/>
</dbReference>
<keyword evidence="8" id="KW-1185">Reference proteome</keyword>
<evidence type="ECO:0000256" key="3">
    <source>
        <dbReference type="ARBA" id="ARBA00023239"/>
    </source>
</evidence>
<evidence type="ECO:0000256" key="4">
    <source>
        <dbReference type="ARBA" id="ARBA00023709"/>
    </source>
</evidence>
<evidence type="ECO:0000256" key="1">
    <source>
        <dbReference type="ARBA" id="ARBA00005254"/>
    </source>
</evidence>
<dbReference type="OrthoDB" id="8452484at2"/>
<dbReference type="PANTHER" id="PTHR11941">
    <property type="entry name" value="ENOYL-COA HYDRATASE-RELATED"/>
    <property type="match status" value="1"/>
</dbReference>
<dbReference type="SUPFAM" id="SSF52096">
    <property type="entry name" value="ClpP/crotonase"/>
    <property type="match status" value="1"/>
</dbReference>
<evidence type="ECO:0000256" key="5">
    <source>
        <dbReference type="ARBA" id="ARBA00023717"/>
    </source>
</evidence>
<dbReference type="Pfam" id="PF00378">
    <property type="entry name" value="ECH_1"/>
    <property type="match status" value="1"/>
</dbReference>
<dbReference type="GO" id="GO:0004300">
    <property type="term" value="F:enoyl-CoA hydratase activity"/>
    <property type="evidence" value="ECO:0007669"/>
    <property type="project" value="UniProtKB-EC"/>
</dbReference>
<evidence type="ECO:0000313" key="7">
    <source>
        <dbReference type="EMBL" id="GAB95869.1"/>
    </source>
</evidence>
<comment type="catalytic activity">
    <reaction evidence="5">
        <text>a 4-saturated-(3S)-3-hydroxyacyl-CoA = a (3E)-enoyl-CoA + H2O</text>
        <dbReference type="Rhea" id="RHEA:20724"/>
        <dbReference type="ChEBI" id="CHEBI:15377"/>
        <dbReference type="ChEBI" id="CHEBI:58521"/>
        <dbReference type="ChEBI" id="CHEBI:137480"/>
        <dbReference type="EC" id="4.2.1.17"/>
    </reaction>
</comment>
<name>K6XAP2_9MICO</name>
<dbReference type="CDD" id="cd06558">
    <property type="entry name" value="crotonase-like"/>
    <property type="match status" value="1"/>
</dbReference>
<organism evidence="7 8">
    <name type="scientific">Kineosphaera limosa NBRC 100340</name>
    <dbReference type="NCBI Taxonomy" id="1184609"/>
    <lineage>
        <taxon>Bacteria</taxon>
        <taxon>Bacillati</taxon>
        <taxon>Actinomycetota</taxon>
        <taxon>Actinomycetes</taxon>
        <taxon>Micrococcales</taxon>
        <taxon>Dermatophilaceae</taxon>
        <taxon>Kineosphaera</taxon>
    </lineage>
</organism>
<dbReference type="InterPro" id="IPR029045">
    <property type="entry name" value="ClpP/crotonase-like_dom_sf"/>
</dbReference>
<keyword evidence="7" id="KW-0413">Isomerase</keyword>
<comment type="caution">
    <text evidence="7">The sequence shown here is derived from an EMBL/GenBank/DDBJ whole genome shotgun (WGS) entry which is preliminary data.</text>
</comment>
<dbReference type="eggNOG" id="COG1024">
    <property type="taxonomic scope" value="Bacteria"/>
</dbReference>
<dbReference type="EMBL" id="BAHD01000028">
    <property type="protein sequence ID" value="GAB95869.1"/>
    <property type="molecule type" value="Genomic_DNA"/>
</dbReference>
<dbReference type="PROSITE" id="PS00166">
    <property type="entry name" value="ENOYL_COA_HYDRATASE"/>
    <property type="match status" value="1"/>
</dbReference>
<evidence type="ECO:0000256" key="2">
    <source>
        <dbReference type="ARBA" id="ARBA00012076"/>
    </source>
</evidence>
<dbReference type="Proteomes" id="UP000008366">
    <property type="component" value="Unassembled WGS sequence"/>
</dbReference>
<dbReference type="PANTHER" id="PTHR11941:SF54">
    <property type="entry name" value="ENOYL-COA HYDRATASE, MITOCHONDRIAL"/>
    <property type="match status" value="1"/>
</dbReference>
<gene>
    <name evidence="7" type="ORF">KILIM_028_00230</name>
</gene>
<accession>K6XAP2</accession>
<comment type="similarity">
    <text evidence="1 6">Belongs to the enoyl-CoA hydratase/isomerase family.</text>
</comment>
<dbReference type="EC" id="4.2.1.17" evidence="2"/>
<dbReference type="STRING" id="1184609.KILIM_028_00230"/>
<dbReference type="Gene3D" id="1.10.12.10">
    <property type="entry name" value="Lyase 2-enoyl-coa Hydratase, Chain A, domain 2"/>
    <property type="match status" value="1"/>
</dbReference>
<dbReference type="RefSeq" id="WP_006592401.1">
    <property type="nucleotide sequence ID" value="NZ_BAHD01000028.1"/>
</dbReference>
<dbReference type="GO" id="GO:0016853">
    <property type="term" value="F:isomerase activity"/>
    <property type="evidence" value="ECO:0007669"/>
    <property type="project" value="UniProtKB-KW"/>
</dbReference>
<dbReference type="FunFam" id="3.90.226.10:FF:000009">
    <property type="entry name" value="Carnitinyl-CoA dehydratase"/>
    <property type="match status" value="1"/>
</dbReference>
<evidence type="ECO:0000313" key="8">
    <source>
        <dbReference type="Proteomes" id="UP000008366"/>
    </source>
</evidence>
<dbReference type="GO" id="GO:0006635">
    <property type="term" value="P:fatty acid beta-oxidation"/>
    <property type="evidence" value="ECO:0007669"/>
    <property type="project" value="TreeGrafter"/>
</dbReference>
<comment type="catalytic activity">
    <reaction evidence="4">
        <text>a (3S)-3-hydroxyacyl-CoA = a (2E)-enoyl-CoA + H2O</text>
        <dbReference type="Rhea" id="RHEA:16105"/>
        <dbReference type="ChEBI" id="CHEBI:15377"/>
        <dbReference type="ChEBI" id="CHEBI:57318"/>
        <dbReference type="ChEBI" id="CHEBI:58856"/>
        <dbReference type="EC" id="4.2.1.17"/>
    </reaction>
</comment>
<dbReference type="AlphaFoldDB" id="K6XAP2"/>
<evidence type="ECO:0000256" key="6">
    <source>
        <dbReference type="RuleBase" id="RU003707"/>
    </source>
</evidence>
<sequence>MTTEQSTPQDCVTTRIDGQVFEVTLDRPPANAIDLATSRRLGEVFAGFRDDPDLRVAVVRTAGEKFFCAGWDLKAAADGDAVDGDYGVGGFGGIQMLPGLDKPVIAIVDGMAVGGGFELALSCDLIYASTGARFALPEITAGTLADAATLRLPRRIPYHVAMEMLLTGRWMEAAEAQRWGLVNAVLDPDALEAEVFAVAHRLAQGPPLVYAAIKEVLRESQTAAFEDAMARIARSDYPSVRTLYASQDQLEGARAFAEKREPRWQGR</sequence>
<dbReference type="InterPro" id="IPR018376">
    <property type="entry name" value="Enoyl-CoA_hyd/isom_CS"/>
</dbReference>
<reference evidence="7 8" key="1">
    <citation type="submission" date="2012-08" db="EMBL/GenBank/DDBJ databases">
        <title>Whole genome shotgun sequence of Kineosphaera limosa NBRC 100340.</title>
        <authorList>
            <person name="Yoshida I."/>
            <person name="Isaki S."/>
            <person name="Hosoyama A."/>
            <person name="Tsuchikane K."/>
            <person name="Katsumata H."/>
            <person name="Ando Y."/>
            <person name="Ohji S."/>
            <person name="Hamada M."/>
            <person name="Tamura T."/>
            <person name="Yamazoe A."/>
            <person name="Yamazaki S."/>
            <person name="Fujita N."/>
        </authorList>
    </citation>
    <scope>NUCLEOTIDE SEQUENCE [LARGE SCALE GENOMIC DNA]</scope>
    <source>
        <strain evidence="7 8">NBRC 100340</strain>
    </source>
</reference>
<protein>
    <recommendedName>
        <fullName evidence="2">enoyl-CoA hydratase</fullName>
        <ecNumber evidence="2">4.2.1.17</ecNumber>
    </recommendedName>
</protein>
<proteinExistence type="inferred from homology"/>
<dbReference type="Gene3D" id="3.90.226.10">
    <property type="entry name" value="2-enoyl-CoA Hydratase, Chain A, domain 1"/>
    <property type="match status" value="1"/>
</dbReference>
<dbReference type="InterPro" id="IPR014748">
    <property type="entry name" value="Enoyl-CoA_hydra_C"/>
</dbReference>